<evidence type="ECO:0000313" key="3">
    <source>
        <dbReference type="Proteomes" id="UP000019335"/>
    </source>
</evidence>
<dbReference type="EMBL" id="AZIL01002623">
    <property type="protein sequence ID" value="EWM21183.1"/>
    <property type="molecule type" value="Genomic_DNA"/>
</dbReference>
<name>W7TCA2_9STRA</name>
<comment type="caution">
    <text evidence="2">The sequence shown here is derived from an EMBL/GenBank/DDBJ whole genome shotgun (WGS) entry which is preliminary data.</text>
</comment>
<keyword evidence="1" id="KW-0472">Membrane</keyword>
<keyword evidence="1" id="KW-1133">Transmembrane helix</keyword>
<accession>W7TCA2</accession>
<sequence>MTGRVFLAQDLATKSASVGEIKPLCPSTIHPIQGLVVLSSLCLCLFLLLFSPVTSFLLLPGGSPGRPYSSSNIPHTRALSAPLRVVRFGQQHQDGAGDMKGRVSHHHDRGEIIMITV</sequence>
<dbReference type="Proteomes" id="UP000019335">
    <property type="component" value="Unassembled WGS sequence"/>
</dbReference>
<protein>
    <submittedName>
        <fullName evidence="2">Uncharacterized protein</fullName>
    </submittedName>
</protein>
<evidence type="ECO:0000313" key="2">
    <source>
        <dbReference type="EMBL" id="EWM21183.1"/>
    </source>
</evidence>
<evidence type="ECO:0000256" key="1">
    <source>
        <dbReference type="SAM" id="Phobius"/>
    </source>
</evidence>
<keyword evidence="3" id="KW-1185">Reference proteome</keyword>
<dbReference type="AlphaFoldDB" id="W7TCA2"/>
<keyword evidence="1" id="KW-0812">Transmembrane</keyword>
<organism evidence="2 3">
    <name type="scientific">Nannochloropsis gaditana</name>
    <dbReference type="NCBI Taxonomy" id="72520"/>
    <lineage>
        <taxon>Eukaryota</taxon>
        <taxon>Sar</taxon>
        <taxon>Stramenopiles</taxon>
        <taxon>Ochrophyta</taxon>
        <taxon>Eustigmatophyceae</taxon>
        <taxon>Eustigmatales</taxon>
        <taxon>Monodopsidaceae</taxon>
        <taxon>Nannochloropsis</taxon>
    </lineage>
</organism>
<feature type="transmembrane region" description="Helical" evidence="1">
    <location>
        <begin position="36"/>
        <end position="59"/>
    </location>
</feature>
<gene>
    <name evidence="2" type="ORF">Naga_101303g1</name>
</gene>
<proteinExistence type="predicted"/>
<reference evidence="2 3" key="1">
    <citation type="journal article" date="2014" name="Mol. Plant">
        <title>Chromosome Scale Genome Assembly and Transcriptome Profiling of Nannochloropsis gaditana in Nitrogen Depletion.</title>
        <authorList>
            <person name="Corteggiani Carpinelli E."/>
            <person name="Telatin A."/>
            <person name="Vitulo N."/>
            <person name="Forcato C."/>
            <person name="D'Angelo M."/>
            <person name="Schiavon R."/>
            <person name="Vezzi A."/>
            <person name="Giacometti G.M."/>
            <person name="Morosinotto T."/>
            <person name="Valle G."/>
        </authorList>
    </citation>
    <scope>NUCLEOTIDE SEQUENCE [LARGE SCALE GENOMIC DNA]</scope>
    <source>
        <strain evidence="2 3">B-31</strain>
    </source>
</reference>